<comment type="subcellular location">
    <subcellularLocation>
        <location evidence="1">Nucleus</location>
    </subcellularLocation>
</comment>
<accession>A0A2C9V5N6</accession>
<dbReference type="Pfam" id="PF03514">
    <property type="entry name" value="GRAS"/>
    <property type="match status" value="1"/>
</dbReference>
<dbReference type="GO" id="GO:0010187">
    <property type="term" value="P:negative regulation of seed germination"/>
    <property type="evidence" value="ECO:0000318"/>
    <property type="project" value="GO_Central"/>
</dbReference>
<comment type="similarity">
    <text evidence="5">Belongs to the GRAS family.</text>
</comment>
<name>A0A2C9V5N6_MANES</name>
<evidence type="ECO:0000256" key="5">
    <source>
        <dbReference type="PROSITE-ProRule" id="PRU01191"/>
    </source>
</evidence>
<dbReference type="GO" id="GO:0009863">
    <property type="term" value="P:salicylic acid mediated signaling pathway"/>
    <property type="evidence" value="ECO:0000318"/>
    <property type="project" value="GO_Central"/>
</dbReference>
<dbReference type="EMBL" id="CM004396">
    <property type="protein sequence ID" value="OAY39805.1"/>
    <property type="molecule type" value="Genomic_DNA"/>
</dbReference>
<proteinExistence type="inferred from homology"/>
<dbReference type="GO" id="GO:0009938">
    <property type="term" value="P:negative regulation of gibberellic acid mediated signaling pathway"/>
    <property type="evidence" value="ECO:0000318"/>
    <property type="project" value="GO_Central"/>
</dbReference>
<feature type="short sequence motif" description="LXXLL motif" evidence="5">
    <location>
        <begin position="291"/>
        <end position="295"/>
    </location>
</feature>
<keyword evidence="2" id="KW-0805">Transcription regulation</keyword>
<dbReference type="PANTHER" id="PTHR31636">
    <property type="entry name" value="OSJNBA0084A10.13 PROTEIN-RELATED"/>
    <property type="match status" value="1"/>
</dbReference>
<dbReference type="GO" id="GO:0006355">
    <property type="term" value="P:regulation of DNA-templated transcription"/>
    <property type="evidence" value="ECO:0000318"/>
    <property type="project" value="GO_Central"/>
</dbReference>
<feature type="short sequence motif" description="VHIID" evidence="5">
    <location>
        <begin position="191"/>
        <end position="195"/>
    </location>
</feature>
<reference evidence="8" key="1">
    <citation type="journal article" date="2016" name="Nat. Biotechnol.">
        <title>Sequencing wild and cultivated cassava and related species reveals extensive interspecific hybridization and genetic diversity.</title>
        <authorList>
            <person name="Bredeson J.V."/>
            <person name="Lyons J.B."/>
            <person name="Prochnik S.E."/>
            <person name="Wu G.A."/>
            <person name="Ha C.M."/>
            <person name="Edsinger-Gonzales E."/>
            <person name="Grimwood J."/>
            <person name="Schmutz J."/>
            <person name="Rabbi I.Y."/>
            <person name="Egesi C."/>
            <person name="Nauluvula P."/>
            <person name="Lebot V."/>
            <person name="Ndunguru J."/>
            <person name="Mkamilo G."/>
            <person name="Bart R.S."/>
            <person name="Setter T.L."/>
            <person name="Gleadow R.M."/>
            <person name="Kulakow P."/>
            <person name="Ferguson M.E."/>
            <person name="Rounsley S."/>
            <person name="Rokhsar D.S."/>
        </authorList>
    </citation>
    <scope>NUCLEOTIDE SEQUENCE [LARGE SCALE GENOMIC DNA]</scope>
    <source>
        <strain evidence="8">cv. AM560-2</strain>
    </source>
</reference>
<dbReference type="GO" id="GO:0003700">
    <property type="term" value="F:DNA-binding transcription factor activity"/>
    <property type="evidence" value="ECO:0000318"/>
    <property type="project" value="GO_Central"/>
</dbReference>
<dbReference type="STRING" id="3983.A0A2C9V5N6"/>
<keyword evidence="4" id="KW-0539">Nucleus</keyword>
<evidence type="ECO:0000313" key="8">
    <source>
        <dbReference type="Proteomes" id="UP000091857"/>
    </source>
</evidence>
<dbReference type="GO" id="GO:0042538">
    <property type="term" value="P:hyperosmotic salinity response"/>
    <property type="evidence" value="ECO:0000318"/>
    <property type="project" value="GO_Central"/>
</dbReference>
<gene>
    <name evidence="7" type="ORF">MANES_10G123300v8</name>
</gene>
<feature type="region of interest" description="Disordered" evidence="6">
    <location>
        <begin position="22"/>
        <end position="65"/>
    </location>
</feature>
<keyword evidence="8" id="KW-1185">Reference proteome</keyword>
<organism evidence="7 8">
    <name type="scientific">Manihot esculenta</name>
    <name type="common">Cassava</name>
    <name type="synonym">Jatropha manihot</name>
    <dbReference type="NCBI Taxonomy" id="3983"/>
    <lineage>
        <taxon>Eukaryota</taxon>
        <taxon>Viridiplantae</taxon>
        <taxon>Streptophyta</taxon>
        <taxon>Embryophyta</taxon>
        <taxon>Tracheophyta</taxon>
        <taxon>Spermatophyta</taxon>
        <taxon>Magnoliopsida</taxon>
        <taxon>eudicotyledons</taxon>
        <taxon>Gunneridae</taxon>
        <taxon>Pentapetalae</taxon>
        <taxon>rosids</taxon>
        <taxon>fabids</taxon>
        <taxon>Malpighiales</taxon>
        <taxon>Euphorbiaceae</taxon>
        <taxon>Crotonoideae</taxon>
        <taxon>Manihoteae</taxon>
        <taxon>Manihot</taxon>
    </lineage>
</organism>
<sequence>MHWVFQQSLSADNSYGAPSSATTVSSSFPDYTQHNQADSSSSGESHRFKTSNADHPSPALSSSCSSSSPIGGGSLALLTEFPSVFPVHSQELFHLLVAFAEAAEENNFVLGVFLFNQIRSSANSQVGAVSKIAVLFANALSFKMFRIGPPSSWYCSTRLENQLYEECPYVKLAHFTVNQAILEAFAGKTRVHIIDFSIRQGTQWLALMQAFALRPGGPPKFRLTGIGPRVSSDFDHLQEVGWKLAQVAETLDIEFEYRGFVAQSLDDLDANMLELRPTESESIAVNSIFELHKLLGKPGAIDKVLSMVKQMKPEIFTIAEQEADTNDPIFLNRFINCLHHYLALFESLQGSTITQDERTSDLYFGLQIRDILAYEEWNRIERYEKLTGWRARLGSAGFEPTHTGSNALKEARTLLCLLAGDNSKGYTLEENNGCLMVGWNNLPLIATSAWRPGI</sequence>
<evidence type="ECO:0000256" key="1">
    <source>
        <dbReference type="ARBA" id="ARBA00004123"/>
    </source>
</evidence>
<dbReference type="AlphaFoldDB" id="A0A2C9V5N6"/>
<evidence type="ECO:0000256" key="3">
    <source>
        <dbReference type="ARBA" id="ARBA00023163"/>
    </source>
</evidence>
<comment type="caution">
    <text evidence="7">The sequence shown here is derived from an EMBL/GenBank/DDBJ whole genome shotgun (WGS) entry which is preliminary data.</text>
</comment>
<dbReference type="Proteomes" id="UP000091857">
    <property type="component" value="Chromosome 10"/>
</dbReference>
<evidence type="ECO:0000313" key="7">
    <source>
        <dbReference type="EMBL" id="OAY39805.1"/>
    </source>
</evidence>
<feature type="compositionally biased region" description="Low complexity" evidence="6">
    <location>
        <begin position="56"/>
        <end position="65"/>
    </location>
</feature>
<dbReference type="GO" id="GO:2000033">
    <property type="term" value="P:regulation of seed dormancy process"/>
    <property type="evidence" value="ECO:0000318"/>
    <property type="project" value="GO_Central"/>
</dbReference>
<keyword evidence="3" id="KW-0804">Transcription</keyword>
<feature type="region of interest" description="Leucine repeat II (LRII)" evidence="5">
    <location>
        <begin position="239"/>
        <end position="271"/>
    </location>
</feature>
<comment type="caution">
    <text evidence="5">Lacks conserved residue(s) required for the propagation of feature annotation.</text>
</comment>
<protein>
    <submittedName>
        <fullName evidence="7">Uncharacterized protein</fullName>
    </submittedName>
</protein>
<dbReference type="Gramene" id="Manes.10G123300.1.v8.1">
    <property type="protein sequence ID" value="Manes.10G123300.1.v8.1.CDS.1"/>
    <property type="gene ID" value="Manes.10G123300.v8.1"/>
</dbReference>
<evidence type="ECO:0000256" key="4">
    <source>
        <dbReference type="ARBA" id="ARBA00023242"/>
    </source>
</evidence>
<feature type="compositionally biased region" description="Polar residues" evidence="6">
    <location>
        <begin position="22"/>
        <end position="43"/>
    </location>
</feature>
<dbReference type="SMR" id="A0A2C9V5N6"/>
<evidence type="ECO:0000256" key="2">
    <source>
        <dbReference type="ARBA" id="ARBA00023015"/>
    </source>
</evidence>
<dbReference type="PROSITE" id="PS50985">
    <property type="entry name" value="GRAS"/>
    <property type="match status" value="1"/>
</dbReference>
<dbReference type="GO" id="GO:0043565">
    <property type="term" value="F:sequence-specific DNA binding"/>
    <property type="evidence" value="ECO:0000318"/>
    <property type="project" value="GO_Central"/>
</dbReference>
<dbReference type="OrthoDB" id="10409190at2759"/>
<dbReference type="InterPro" id="IPR005202">
    <property type="entry name" value="TF_GRAS"/>
</dbReference>
<dbReference type="GO" id="GO:0009737">
    <property type="term" value="P:response to abscisic acid"/>
    <property type="evidence" value="ECO:0000318"/>
    <property type="project" value="GO_Central"/>
</dbReference>
<dbReference type="GO" id="GO:0009867">
    <property type="term" value="P:jasmonic acid mediated signaling pathway"/>
    <property type="evidence" value="ECO:0000318"/>
    <property type="project" value="GO_Central"/>
</dbReference>
<evidence type="ECO:0000256" key="6">
    <source>
        <dbReference type="SAM" id="MobiDB-lite"/>
    </source>
</evidence>
<dbReference type="GO" id="GO:0005634">
    <property type="term" value="C:nucleus"/>
    <property type="evidence" value="ECO:0000318"/>
    <property type="project" value="GO_Central"/>
</dbReference>
<feature type="region of interest" description="SAW" evidence="5">
    <location>
        <begin position="373"/>
        <end position="451"/>
    </location>
</feature>
<dbReference type="GO" id="GO:2000377">
    <property type="term" value="P:regulation of reactive oxygen species metabolic process"/>
    <property type="evidence" value="ECO:0000318"/>
    <property type="project" value="GO_Central"/>
</dbReference>
<dbReference type="GO" id="GO:0009723">
    <property type="term" value="P:response to ethylene"/>
    <property type="evidence" value="ECO:0000318"/>
    <property type="project" value="GO_Central"/>
</dbReference>